<dbReference type="AlphaFoldDB" id="A0A3Q2WFI8"/>
<evidence type="ECO:0000256" key="4">
    <source>
        <dbReference type="ARBA" id="ARBA00022692"/>
    </source>
</evidence>
<reference evidence="16" key="2">
    <citation type="submission" date="2025-09" db="UniProtKB">
        <authorList>
            <consortium name="Ensembl"/>
        </authorList>
    </citation>
    <scope>IDENTIFICATION</scope>
</reference>
<dbReference type="GO" id="GO:0006888">
    <property type="term" value="P:endoplasmic reticulum to Golgi vesicle-mediated transport"/>
    <property type="evidence" value="ECO:0007669"/>
    <property type="project" value="UniProtKB-UniRule"/>
</dbReference>
<dbReference type="Pfam" id="PF05529">
    <property type="entry name" value="Bap31"/>
    <property type="match status" value="1"/>
</dbReference>
<evidence type="ECO:0000256" key="10">
    <source>
        <dbReference type="ARBA" id="ARBA00023054"/>
    </source>
</evidence>
<comment type="similarity">
    <text evidence="2 12">Belongs to the BCAP29/BCAP31 family.</text>
</comment>
<keyword evidence="6 12" id="KW-0256">Endoplasmic reticulum</keyword>
<keyword evidence="17" id="KW-1185">Reference proteome</keyword>
<evidence type="ECO:0000256" key="7">
    <source>
        <dbReference type="ARBA" id="ARBA00022892"/>
    </source>
</evidence>
<dbReference type="PANTHER" id="PTHR12701:SF5">
    <property type="entry name" value="B-CELL RECEPTOR-ASSOCIATED PROTEIN 29"/>
    <property type="match status" value="1"/>
</dbReference>
<evidence type="ECO:0000256" key="6">
    <source>
        <dbReference type="ARBA" id="ARBA00022824"/>
    </source>
</evidence>
<dbReference type="Proteomes" id="UP000264840">
    <property type="component" value="Unplaced"/>
</dbReference>
<feature type="transmembrane region" description="Helical" evidence="12">
    <location>
        <begin position="47"/>
        <end position="67"/>
    </location>
</feature>
<evidence type="ECO:0000313" key="17">
    <source>
        <dbReference type="Proteomes" id="UP000264840"/>
    </source>
</evidence>
<proteinExistence type="inferred from homology"/>
<evidence type="ECO:0000256" key="2">
    <source>
        <dbReference type="ARBA" id="ARBA00007956"/>
    </source>
</evidence>
<keyword evidence="10 13" id="KW-0175">Coiled coil</keyword>
<evidence type="ECO:0000256" key="1">
    <source>
        <dbReference type="ARBA" id="ARBA00004477"/>
    </source>
</evidence>
<dbReference type="InterPro" id="IPR040463">
    <property type="entry name" value="BAP29/BAP31_N"/>
</dbReference>
<organism evidence="16 17">
    <name type="scientific">Haplochromis burtoni</name>
    <name type="common">Burton's mouthbrooder</name>
    <name type="synonym">Chromis burtoni</name>
    <dbReference type="NCBI Taxonomy" id="8153"/>
    <lineage>
        <taxon>Eukaryota</taxon>
        <taxon>Metazoa</taxon>
        <taxon>Chordata</taxon>
        <taxon>Craniata</taxon>
        <taxon>Vertebrata</taxon>
        <taxon>Euteleostomi</taxon>
        <taxon>Actinopterygii</taxon>
        <taxon>Neopterygii</taxon>
        <taxon>Teleostei</taxon>
        <taxon>Neoteleostei</taxon>
        <taxon>Acanthomorphata</taxon>
        <taxon>Ovalentaria</taxon>
        <taxon>Cichlomorphae</taxon>
        <taxon>Cichliformes</taxon>
        <taxon>Cichlidae</taxon>
        <taxon>African cichlids</taxon>
        <taxon>Pseudocrenilabrinae</taxon>
        <taxon>Haplochromini</taxon>
        <taxon>Haplochromis</taxon>
    </lineage>
</organism>
<name>A0A3Q2WFI8_HAPBU</name>
<evidence type="ECO:0000256" key="5">
    <source>
        <dbReference type="ARBA" id="ARBA00022703"/>
    </source>
</evidence>
<keyword evidence="8 12" id="KW-0653">Protein transport</keyword>
<dbReference type="GO" id="GO:0070973">
    <property type="term" value="P:protein localization to endoplasmic reticulum exit site"/>
    <property type="evidence" value="ECO:0007669"/>
    <property type="project" value="UniProtKB-UniRule"/>
</dbReference>
<dbReference type="GO" id="GO:0005789">
    <property type="term" value="C:endoplasmic reticulum membrane"/>
    <property type="evidence" value="ECO:0007669"/>
    <property type="project" value="UniProtKB-SubCell"/>
</dbReference>
<evidence type="ECO:0000256" key="13">
    <source>
        <dbReference type="SAM" id="Coils"/>
    </source>
</evidence>
<dbReference type="GO" id="GO:0006915">
    <property type="term" value="P:apoptotic process"/>
    <property type="evidence" value="ECO:0007669"/>
    <property type="project" value="UniProtKB-KW"/>
</dbReference>
<evidence type="ECO:0000259" key="14">
    <source>
        <dbReference type="Pfam" id="PF05529"/>
    </source>
</evidence>
<dbReference type="STRING" id="8153.ENSHBUP00000023880"/>
<dbReference type="FunFam" id="1.20.5.110:FF:000011">
    <property type="entry name" value="B-cell receptor-associated protein 29"/>
    <property type="match status" value="1"/>
</dbReference>
<evidence type="ECO:0000259" key="15">
    <source>
        <dbReference type="Pfam" id="PF18035"/>
    </source>
</evidence>
<comment type="function">
    <text evidence="12">May play a role in anterograde transport of membrane proteins from the endoplasmic reticulum to the Golgi.</text>
</comment>
<feature type="transmembrane region" description="Helical" evidence="12">
    <location>
        <begin position="7"/>
        <end position="27"/>
    </location>
</feature>
<feature type="coiled-coil region" evidence="13">
    <location>
        <begin position="172"/>
        <end position="220"/>
    </location>
</feature>
<keyword evidence="3 12" id="KW-0813">Transport</keyword>
<accession>A0A3Q2WFI8</accession>
<evidence type="ECO:0000256" key="9">
    <source>
        <dbReference type="ARBA" id="ARBA00022989"/>
    </source>
</evidence>
<evidence type="ECO:0000256" key="11">
    <source>
        <dbReference type="ARBA" id="ARBA00023136"/>
    </source>
</evidence>
<keyword evidence="11 12" id="KW-0472">Membrane</keyword>
<reference evidence="16" key="1">
    <citation type="submission" date="2025-08" db="UniProtKB">
        <authorList>
            <consortium name="Ensembl"/>
        </authorList>
    </citation>
    <scope>IDENTIFICATION</scope>
</reference>
<protein>
    <recommendedName>
        <fullName evidence="12">Endoplasmic reticulum transmembrane protein</fullName>
    </recommendedName>
</protein>
<keyword evidence="5" id="KW-0053">Apoptosis</keyword>
<keyword evidence="4 12" id="KW-0812">Transmembrane</keyword>
<keyword evidence="7 12" id="KW-0931">ER-Golgi transport</keyword>
<sequence length="246" mass="28792">MTLQWTVVAFFLYAEITVNLILCVPLISAQRWRLIFRWRIWSWLSPYWNKCFFTIIMVLIVLFLDALREVQKYSGPEPMQDAKVNPNVYDHVHMKLFRAQRNLYISGFSLFLWLMMRRVATLLNQVAVTMEDSAGLQSQIDNAVRAAKQQQEDKLTLKQSFLEKEKSMSAAKQQLKLEVEKLAGQLKTAEEAVRKSDADIEAMRRQAKGLAQEYDRLLREHHQLQVIHDKHTSQNISCIFTLLIPH</sequence>
<dbReference type="InterPro" id="IPR008417">
    <property type="entry name" value="BAP29/BAP31"/>
</dbReference>
<dbReference type="Gene3D" id="1.20.5.110">
    <property type="match status" value="1"/>
</dbReference>
<comment type="subcellular location">
    <subcellularLocation>
        <location evidence="1 12">Endoplasmic reticulum membrane</location>
        <topology evidence="1 12">Multi-pass membrane protein</topology>
    </subcellularLocation>
</comment>
<evidence type="ECO:0000256" key="8">
    <source>
        <dbReference type="ARBA" id="ARBA00022927"/>
    </source>
</evidence>
<dbReference type="Pfam" id="PF18035">
    <property type="entry name" value="Bap31_Bap29_C"/>
    <property type="match status" value="1"/>
</dbReference>
<evidence type="ECO:0000313" key="16">
    <source>
        <dbReference type="Ensembl" id="ENSHBUP00000023880.1"/>
    </source>
</evidence>
<dbReference type="GO" id="GO:0006886">
    <property type="term" value="P:intracellular protein transport"/>
    <property type="evidence" value="ECO:0007669"/>
    <property type="project" value="UniProtKB-UniRule"/>
</dbReference>
<dbReference type="Ensembl" id="ENSHBUT00000009967.1">
    <property type="protein sequence ID" value="ENSHBUP00000023880.1"/>
    <property type="gene ID" value="ENSHBUG00000004943.1"/>
</dbReference>
<evidence type="ECO:0000256" key="12">
    <source>
        <dbReference type="RuleBase" id="RU367026"/>
    </source>
</evidence>
<feature type="domain" description="Bap31/Bap29 cytoplasmic coiled-coil" evidence="15">
    <location>
        <begin position="178"/>
        <end position="230"/>
    </location>
</feature>
<dbReference type="GeneTree" id="ENSGT00390000011863"/>
<evidence type="ECO:0000256" key="3">
    <source>
        <dbReference type="ARBA" id="ARBA00022448"/>
    </source>
</evidence>
<feature type="domain" description="BAP29/BAP31 transmembrane" evidence="14">
    <location>
        <begin position="1"/>
        <end position="133"/>
    </location>
</feature>
<dbReference type="InterPro" id="IPR041672">
    <property type="entry name" value="Bap31/Bap29_C"/>
</dbReference>
<comment type="caution">
    <text evidence="12">Lacks conserved residue(s) required for the propagation of feature annotation.</text>
</comment>
<keyword evidence="9 12" id="KW-1133">Transmembrane helix</keyword>
<dbReference type="PANTHER" id="PTHR12701">
    <property type="entry name" value="BCR-ASSOCIATED PROTEIN, BAP"/>
    <property type="match status" value="1"/>
</dbReference>